<name>A0A1I9GC22_BRUMA</name>
<protein>
    <submittedName>
        <fullName evidence="1">Bm14111, isoform a</fullName>
    </submittedName>
</protein>
<sequence>MSGKAVRSRHLLFVFTSYYVSSYGKAVRKLKAMKFAEMLIYFIMV</sequence>
<evidence type="ECO:0000313" key="1">
    <source>
        <dbReference type="EMBL" id="CDQ08458.1"/>
    </source>
</evidence>
<reference evidence="1" key="1">
    <citation type="journal article" date="2007" name="Science">
        <title>Draft genome of the filarial nematode parasite Brugia malayi.</title>
        <authorList>
            <person name="Ghedin E."/>
            <person name="Wang S."/>
            <person name="Spiro D."/>
            <person name="Caler E."/>
            <person name="Zhao Q."/>
            <person name="Crabtree J."/>
            <person name="Allen J.E."/>
            <person name="Delcher A.L."/>
            <person name="Guiliano D.B."/>
            <person name="Miranda-Saavedra D."/>
            <person name="Angiuoli S.V."/>
            <person name="Creasy T."/>
            <person name="Amedeo P."/>
            <person name="Haas B."/>
            <person name="El-Sayed N.M."/>
            <person name="Wortman J.R."/>
            <person name="Feldblyum T."/>
            <person name="Tallon L."/>
            <person name="Schatz M."/>
            <person name="Shumway M."/>
            <person name="Koo H."/>
            <person name="Salzberg S.L."/>
            <person name="Schobel S."/>
            <person name="Pertea M."/>
            <person name="Pop M."/>
            <person name="White O."/>
            <person name="Barton G.J."/>
            <person name="Carlow C.K."/>
            <person name="Crawford M.J."/>
            <person name="Daub J."/>
            <person name="Dimmic M.W."/>
            <person name="Estes C.F."/>
            <person name="Foster J.M."/>
            <person name="Ganatra M."/>
            <person name="Gregory W.F."/>
            <person name="Johnson N.M."/>
            <person name="Jin J."/>
            <person name="Komuniecki R."/>
            <person name="Korf I."/>
            <person name="Kumar S."/>
            <person name="Laney S."/>
            <person name="Li B.W."/>
            <person name="Li W."/>
            <person name="Lindblom T.H."/>
            <person name="Lustigman S."/>
            <person name="Ma D."/>
            <person name="Maina C.V."/>
            <person name="Martin D.M."/>
            <person name="McCarter J.P."/>
            <person name="McReynolds L."/>
            <person name="Mitreva M."/>
            <person name="Nutman T.B."/>
            <person name="Parkinson J."/>
            <person name="Peregrin-Alvarez J.M."/>
            <person name="Poole C."/>
            <person name="Ren Q."/>
            <person name="Saunders L."/>
            <person name="Sluder A.E."/>
            <person name="Smith K."/>
            <person name="Stanke M."/>
            <person name="Unnasch T.R."/>
            <person name="Ware J."/>
            <person name="Wei A.D."/>
            <person name="Weil G."/>
            <person name="Williams D.J."/>
            <person name="Zhang Y."/>
            <person name="Williams S.A."/>
            <person name="Fraser-Liggett C."/>
            <person name="Slatko B."/>
            <person name="Blaxter M.L."/>
            <person name="Scott A.L."/>
        </authorList>
    </citation>
    <scope>NUCLEOTIDE SEQUENCE</scope>
    <source>
        <strain evidence="1">FR3</strain>
    </source>
</reference>
<proteinExistence type="predicted"/>
<accession>A0A1I9GC22</accession>
<dbReference type="EMBL" id="LN856198">
    <property type="protein sequence ID" value="CDQ08458.1"/>
    <property type="molecule type" value="Genomic_DNA"/>
</dbReference>
<dbReference type="AlphaFoldDB" id="A0A1I9GC22"/>
<organism evidence="1">
    <name type="scientific">Brugia malayi</name>
    <name type="common">Filarial nematode worm</name>
    <dbReference type="NCBI Taxonomy" id="6279"/>
    <lineage>
        <taxon>Eukaryota</taxon>
        <taxon>Metazoa</taxon>
        <taxon>Ecdysozoa</taxon>
        <taxon>Nematoda</taxon>
        <taxon>Chromadorea</taxon>
        <taxon>Rhabditida</taxon>
        <taxon>Spirurina</taxon>
        <taxon>Spiruromorpha</taxon>
        <taxon>Filarioidea</taxon>
        <taxon>Onchocercidae</taxon>
        <taxon>Brugia</taxon>
    </lineage>
</organism>
<gene>
    <name evidence="1" type="primary">Bm14111</name>
    <name evidence="1" type="ORF">BM_Bm14111</name>
</gene>
<reference evidence="1" key="2">
    <citation type="submission" date="2012-12" db="EMBL/GenBank/DDBJ databases">
        <authorList>
            <consortium name="WormBase Consortium"/>
            <person name="Ghedin E."/>
            <person name="Paulini M."/>
        </authorList>
    </citation>
    <scope>NUCLEOTIDE SEQUENCE</scope>
    <source>
        <strain evidence="1">FR3</strain>
    </source>
</reference>